<keyword evidence="2" id="KW-1185">Reference proteome</keyword>
<dbReference type="RefSeq" id="XP_056557083.1">
    <property type="nucleotide sequence ID" value="XM_056698558.1"/>
</dbReference>
<dbReference type="Proteomes" id="UP001147782">
    <property type="component" value="Unassembled WGS sequence"/>
</dbReference>
<accession>A0A9W9VG34</accession>
<evidence type="ECO:0000313" key="1">
    <source>
        <dbReference type="EMBL" id="KAJ5378220.1"/>
    </source>
</evidence>
<sequence>MEPISLAGFIIQITQFGVEFFSRFLALSRSANGSIREVSDREMQIQAILVDIAALKALPLLTQGEDEHITACQKVLKQMSKIITSTKGNGKRNVISNARAAARAMRVSKRFEQLDHQLSVSMQALQLNSCVFYRTNLKTEVSQAQTWYEILT</sequence>
<reference evidence="1" key="2">
    <citation type="journal article" date="2023" name="IMA Fungus">
        <title>Comparative genomic study of the Penicillium genus elucidates a diverse pangenome and 15 lateral gene transfer events.</title>
        <authorList>
            <person name="Petersen C."/>
            <person name="Sorensen T."/>
            <person name="Nielsen M.R."/>
            <person name="Sondergaard T.E."/>
            <person name="Sorensen J.L."/>
            <person name="Fitzpatrick D.A."/>
            <person name="Frisvad J.C."/>
            <person name="Nielsen K.L."/>
        </authorList>
    </citation>
    <scope>NUCLEOTIDE SEQUENCE</scope>
    <source>
        <strain evidence="1">IBT 29864</strain>
    </source>
</reference>
<dbReference type="GeneID" id="81437737"/>
<organism evidence="1 2">
    <name type="scientific">Penicillium cataractarum</name>
    <dbReference type="NCBI Taxonomy" id="2100454"/>
    <lineage>
        <taxon>Eukaryota</taxon>
        <taxon>Fungi</taxon>
        <taxon>Dikarya</taxon>
        <taxon>Ascomycota</taxon>
        <taxon>Pezizomycotina</taxon>
        <taxon>Eurotiomycetes</taxon>
        <taxon>Eurotiomycetidae</taxon>
        <taxon>Eurotiales</taxon>
        <taxon>Aspergillaceae</taxon>
        <taxon>Penicillium</taxon>
    </lineage>
</organism>
<gene>
    <name evidence="1" type="ORF">N7496_005629</name>
</gene>
<name>A0A9W9VG34_9EURO</name>
<comment type="caution">
    <text evidence="1">The sequence shown here is derived from an EMBL/GenBank/DDBJ whole genome shotgun (WGS) entry which is preliminary data.</text>
</comment>
<protein>
    <submittedName>
        <fullName evidence="1">Uncharacterized protein</fullName>
    </submittedName>
</protein>
<dbReference type="EMBL" id="JAPZBS010000004">
    <property type="protein sequence ID" value="KAJ5378220.1"/>
    <property type="molecule type" value="Genomic_DNA"/>
</dbReference>
<reference evidence="1" key="1">
    <citation type="submission" date="2022-11" db="EMBL/GenBank/DDBJ databases">
        <authorList>
            <person name="Petersen C."/>
        </authorList>
    </citation>
    <scope>NUCLEOTIDE SEQUENCE</scope>
    <source>
        <strain evidence="1">IBT 29864</strain>
    </source>
</reference>
<proteinExistence type="predicted"/>
<dbReference type="AlphaFoldDB" id="A0A9W9VG34"/>
<evidence type="ECO:0000313" key="2">
    <source>
        <dbReference type="Proteomes" id="UP001147782"/>
    </source>
</evidence>